<dbReference type="KEGG" id="sfc:Spiaf_0749"/>
<accession>H9UH51</accession>
<proteinExistence type="predicted"/>
<dbReference type="STRING" id="889378.Spiaf_0749"/>
<keyword evidence="2" id="KW-1185">Reference proteome</keyword>
<sequence length="325" mass="34672">MQGSAAPARRTSPAGAGSALVVSVCILLVAGCNLQPDSSPPGTGNTPGEAAYITEVFEYLYGPGQHAADSRLAAGGIQHARQFIGTDPGFVLLGGWGGYISAGFGSDVPNTPGLYDFAVFTQPGIHDEPGVVFVMSDENGTGQPDGVWYELRGSETGQPGYHRDYQVTYYRPASPDHNITWSDNHGDSGKLVPGFPEDATSYSWWWDEYGDAAEITLGGVLLPPNMEQHGGEWHAAPDSHTWGYAENYHADDLYTLPFGERTRSANLFDIGNAVDSDGEPVHLDSIRYIRIQTGVFQIAGWLNEVSTEVSGAVNLHAAGLAEALP</sequence>
<reference evidence="2" key="1">
    <citation type="journal article" date="2013" name="Stand. Genomic Sci.">
        <title>Complete genome sequence of the halophilic bacterium Spirochaeta africana type strain (Z-7692(T)) from the alkaline Lake Magadi in the East African Rift.</title>
        <authorList>
            <person name="Liolos K."/>
            <person name="Abt B."/>
            <person name="Scheuner C."/>
            <person name="Teshima H."/>
            <person name="Held B."/>
            <person name="Lapidus A."/>
            <person name="Nolan M."/>
            <person name="Lucas S."/>
            <person name="Deshpande S."/>
            <person name="Cheng J.F."/>
            <person name="Tapia R."/>
            <person name="Goodwin L.A."/>
            <person name="Pitluck S."/>
            <person name="Pagani I."/>
            <person name="Ivanova N."/>
            <person name="Mavromatis K."/>
            <person name="Mikhailova N."/>
            <person name="Huntemann M."/>
            <person name="Pati A."/>
            <person name="Chen A."/>
            <person name="Palaniappan K."/>
            <person name="Land M."/>
            <person name="Rohde M."/>
            <person name="Tindall B.J."/>
            <person name="Detter J.C."/>
            <person name="Goker M."/>
            <person name="Bristow J."/>
            <person name="Eisen J.A."/>
            <person name="Markowitz V."/>
            <person name="Hugenholtz P."/>
            <person name="Woyke T."/>
            <person name="Klenk H.P."/>
            <person name="Kyrpides N.C."/>
        </authorList>
    </citation>
    <scope>NUCLEOTIDE SEQUENCE</scope>
    <source>
        <strain evidence="2">ATCC 700263 / DSM 8902 / Z-7692</strain>
    </source>
</reference>
<dbReference type="RefSeq" id="WP_014454841.1">
    <property type="nucleotide sequence ID" value="NC_017098.1"/>
</dbReference>
<gene>
    <name evidence="1" type="ordered locus">Spiaf_0749</name>
</gene>
<protein>
    <recommendedName>
        <fullName evidence="3">PKD domain-containing protein</fullName>
    </recommendedName>
</protein>
<evidence type="ECO:0000313" key="1">
    <source>
        <dbReference type="EMBL" id="AFG36844.1"/>
    </source>
</evidence>
<dbReference type="EMBL" id="CP003282">
    <property type="protein sequence ID" value="AFG36844.1"/>
    <property type="molecule type" value="Genomic_DNA"/>
</dbReference>
<organism evidence="1 2">
    <name type="scientific">Spirochaeta africana (strain ATCC 700263 / DSM 8902 / Z-7692)</name>
    <dbReference type="NCBI Taxonomy" id="889378"/>
    <lineage>
        <taxon>Bacteria</taxon>
        <taxon>Pseudomonadati</taxon>
        <taxon>Spirochaetota</taxon>
        <taxon>Spirochaetia</taxon>
        <taxon>Spirochaetales</taxon>
        <taxon>Spirochaetaceae</taxon>
        <taxon>Spirochaeta</taxon>
    </lineage>
</organism>
<dbReference type="OrthoDB" id="975810at2"/>
<dbReference type="PATRIC" id="fig|889378.3.peg.755"/>
<name>H9UH51_SPIAZ</name>
<dbReference type="Proteomes" id="UP000007383">
    <property type="component" value="Chromosome"/>
</dbReference>
<evidence type="ECO:0000313" key="2">
    <source>
        <dbReference type="Proteomes" id="UP000007383"/>
    </source>
</evidence>
<dbReference type="HOGENOM" id="CLU_032634_0_0_12"/>
<dbReference type="eggNOG" id="COG3391">
    <property type="taxonomic scope" value="Bacteria"/>
</dbReference>
<dbReference type="AlphaFoldDB" id="H9UH51"/>
<evidence type="ECO:0008006" key="3">
    <source>
        <dbReference type="Google" id="ProtNLM"/>
    </source>
</evidence>